<dbReference type="EMBL" id="CAJNDS010002274">
    <property type="protein sequence ID" value="CAE7406069.1"/>
    <property type="molecule type" value="Genomic_DNA"/>
</dbReference>
<dbReference type="Proteomes" id="UP000604046">
    <property type="component" value="Unassembled WGS sequence"/>
</dbReference>
<evidence type="ECO:0000313" key="3">
    <source>
        <dbReference type="Proteomes" id="UP000604046"/>
    </source>
</evidence>
<proteinExistence type="predicted"/>
<sequence length="586" mass="63372">MKFLCASAFVALAAVVSLPADGKKTRRPDLNLARSSSAHSLETETVQSYVSKMMASGVATPDDGDKRLVKEKVLEGSPEQIRDLSVSELVHGLFSGRKLDGGNASVPHEPKQRINISAHEARLSHRDAWHLINVNDKDGSETMDLTEFLSARGSSHGFLDKTPPENANTTGMSLVQVQGVSQCVGTVMERIWDAAGCIEEFHVEECEWTWKIWKMVENCVWKPMTRVVGCFVEKAKEVVASFGDCWKNIEDAILSGFRKFKSLLPQGCNSWRSRGGCGLSEAKNLVEKIGPGFRLVGNFISQAQEVAVDLGRIAADAAKGVLNFVKGSATAIWNYRLPSLCTPSGVGYWKLVPTDCGAFDAMGRIFSEVWAVWKIKENFDNTVHKFRDCLGKKSFMGLPSPFIEVSLQSLCLPQFMKRPLEMIVGSFHHFIQQIREASGGCQGSDQAICQLAADMKSIGLKIKDVLDTKVSLMQAAKTVGRELSRGQAAETKIDEGSGGASAGLFEYSSGECKGPDFSVKLGLSLGISFNQPGGGTLVLGLTFTGAGGCKNDKGFFDLLLGFGASRTLKLELESLSLVCASAGTLL</sequence>
<accession>A0A812QVY8</accession>
<keyword evidence="3" id="KW-1185">Reference proteome</keyword>
<feature type="signal peptide" evidence="1">
    <location>
        <begin position="1"/>
        <end position="22"/>
    </location>
</feature>
<reference evidence="2" key="1">
    <citation type="submission" date="2021-02" db="EMBL/GenBank/DDBJ databases">
        <authorList>
            <person name="Dougan E. K."/>
            <person name="Rhodes N."/>
            <person name="Thang M."/>
            <person name="Chan C."/>
        </authorList>
    </citation>
    <scope>NUCLEOTIDE SEQUENCE</scope>
</reference>
<protein>
    <submittedName>
        <fullName evidence="2">GIP protein</fullName>
    </submittedName>
</protein>
<name>A0A812QVY8_9DINO</name>
<dbReference type="AlphaFoldDB" id="A0A812QVY8"/>
<keyword evidence="1" id="KW-0732">Signal</keyword>
<gene>
    <name evidence="2" type="primary">GIP</name>
    <name evidence="2" type="ORF">SNAT2548_LOCUS22091</name>
</gene>
<comment type="caution">
    <text evidence="2">The sequence shown here is derived from an EMBL/GenBank/DDBJ whole genome shotgun (WGS) entry which is preliminary data.</text>
</comment>
<organism evidence="2 3">
    <name type="scientific">Symbiodinium natans</name>
    <dbReference type="NCBI Taxonomy" id="878477"/>
    <lineage>
        <taxon>Eukaryota</taxon>
        <taxon>Sar</taxon>
        <taxon>Alveolata</taxon>
        <taxon>Dinophyceae</taxon>
        <taxon>Suessiales</taxon>
        <taxon>Symbiodiniaceae</taxon>
        <taxon>Symbiodinium</taxon>
    </lineage>
</organism>
<evidence type="ECO:0000256" key="1">
    <source>
        <dbReference type="SAM" id="SignalP"/>
    </source>
</evidence>
<evidence type="ECO:0000313" key="2">
    <source>
        <dbReference type="EMBL" id="CAE7406069.1"/>
    </source>
</evidence>
<feature type="chain" id="PRO_5033057379" evidence="1">
    <location>
        <begin position="23"/>
        <end position="586"/>
    </location>
</feature>